<accession>A0ABQ8FL46</accession>
<sequence>MAEINWDDFECPLLDSLLDMGNGPGQQPGQSDAFTQQRLPEESSGATSRQILNSAVHMDLDPSTTTTTLNQTTNAQQLNTASPMHPTQLVTVSRTSSTDSTGGFVSSTGLMMAEEGLWPIEDMAALVGSAFPFGSSTSGSVLPVNHNYSTRLDPSSNFLPTLQQQNSMLQQQQQQQQQHQPPLYSSNMLLQHLSNGKMCPSATAILVNPTNDGLGQIQRSNSRSGNTGQSGSSKGGDNQYRERHATPDDSETPLAFSPFGDVEDTFKPDVDLPDVSKRRKVAQACVHCKKAHVSCEVSRPCRRCIKKGTAESCIDAPRKVVAPPPANKSCRTCPVRILPMKSSAVESAPITMKPVGAACSRGHAGNTTNAIDMYSVQSRLASLAGTPAAASSPSNSIYGVVSAQHKPHQIPTVSSSLIDSQSQNNNNNLAKAPKSDLTLDQNHISHLPHFPDQQSQAPFNLQMFQANLAAFHSTHSSPLGAVVPSIASVPLHQPLPISNDGLYTHAFQNLMASGFNNQRWTLTPQQIAAMHAQFPLLQMVSSATPGSQEAAVASSEPATNSRRESNPLKRYSSSSSGKKGSGPIKEEQDSEANAIPDTIAHHNRDSFSSASGTLLPKSEIAMRPKHIHTGTLPSISAGDIQHTSEGNALPDLSNPTVSSTTAGESVSIASEIEETIDIPSNTVYPSSNFQSTAPLEAAFFAQNIEVGVSSHILFLVRQLTQSKQPRVSIHSTTSGSNRVYVKDYSDVFSKSLPSTPSAVFSSSGIIYTCNIAFARLVQLDHATLVSGQFCVFSLVDMPSMLSVLDLALSYSLKKDAQSFGRCSVFSGGNTRPQSYQQHPHQQPTSQSQGGQRTWIRHCSLAISTLHDSGLWVVAQFIPIM</sequence>
<keyword evidence="1" id="KW-0479">Metal-binding</keyword>
<feature type="region of interest" description="Disordered" evidence="3">
    <location>
        <begin position="411"/>
        <end position="433"/>
    </location>
</feature>
<evidence type="ECO:0000256" key="2">
    <source>
        <dbReference type="ARBA" id="ARBA00023242"/>
    </source>
</evidence>
<dbReference type="PROSITE" id="PS00463">
    <property type="entry name" value="ZN2_CY6_FUNGAL_1"/>
    <property type="match status" value="1"/>
</dbReference>
<feature type="region of interest" description="Disordered" evidence="3">
    <location>
        <begin position="830"/>
        <end position="849"/>
    </location>
</feature>
<protein>
    <recommendedName>
        <fullName evidence="4">Zn(2)-C6 fungal-type domain-containing protein</fullName>
    </recommendedName>
</protein>
<feature type="region of interest" description="Disordered" evidence="3">
    <location>
        <begin position="547"/>
        <end position="591"/>
    </location>
</feature>
<feature type="compositionally biased region" description="Polar residues" evidence="3">
    <location>
        <begin position="25"/>
        <end position="47"/>
    </location>
</feature>
<dbReference type="EMBL" id="JAFCIX010000102">
    <property type="protein sequence ID" value="KAH6598613.1"/>
    <property type="molecule type" value="Genomic_DNA"/>
</dbReference>
<feature type="compositionally biased region" description="Polar residues" evidence="3">
    <location>
        <begin position="653"/>
        <end position="664"/>
    </location>
</feature>
<feature type="region of interest" description="Disordered" evidence="3">
    <location>
        <begin position="210"/>
        <end position="267"/>
    </location>
</feature>
<dbReference type="CDD" id="cd00067">
    <property type="entry name" value="GAL4"/>
    <property type="match status" value="1"/>
</dbReference>
<evidence type="ECO:0000313" key="6">
    <source>
        <dbReference type="Proteomes" id="UP001648503"/>
    </source>
</evidence>
<dbReference type="PROSITE" id="PS50048">
    <property type="entry name" value="ZN2_CY6_FUNGAL_2"/>
    <property type="match status" value="1"/>
</dbReference>
<dbReference type="SMART" id="SM00066">
    <property type="entry name" value="GAL4"/>
    <property type="match status" value="1"/>
</dbReference>
<evidence type="ECO:0000259" key="4">
    <source>
        <dbReference type="PROSITE" id="PS50048"/>
    </source>
</evidence>
<dbReference type="InterPro" id="IPR001138">
    <property type="entry name" value="Zn2Cys6_DnaBD"/>
</dbReference>
<feature type="region of interest" description="Disordered" evidence="3">
    <location>
        <begin position="17"/>
        <end position="47"/>
    </location>
</feature>
<feature type="compositionally biased region" description="Polar residues" evidence="3">
    <location>
        <begin position="210"/>
        <end position="236"/>
    </location>
</feature>
<proteinExistence type="predicted"/>
<dbReference type="Pfam" id="PF00172">
    <property type="entry name" value="Zn_clus"/>
    <property type="match status" value="1"/>
</dbReference>
<evidence type="ECO:0000313" key="5">
    <source>
        <dbReference type="EMBL" id="KAH6598613.1"/>
    </source>
</evidence>
<comment type="caution">
    <text evidence="5">The sequence shown here is derived from an EMBL/GenBank/DDBJ whole genome shotgun (WGS) entry which is preliminary data.</text>
</comment>
<name>A0ABQ8FL46_9FUNG</name>
<dbReference type="PANTHER" id="PTHR47659:SF1">
    <property type="entry name" value="TRANSCRIPTION ACTIVATOR OF GLUCONEOGENESIS ERT1"/>
    <property type="match status" value="1"/>
</dbReference>
<feature type="region of interest" description="Disordered" evidence="3">
    <location>
        <begin position="629"/>
        <end position="664"/>
    </location>
</feature>
<feature type="compositionally biased region" description="Polar residues" evidence="3">
    <location>
        <begin position="411"/>
        <end position="429"/>
    </location>
</feature>
<feature type="compositionally biased region" description="Low complexity" evidence="3">
    <location>
        <begin position="572"/>
        <end position="582"/>
    </location>
</feature>
<dbReference type="Proteomes" id="UP001648503">
    <property type="component" value="Unassembled WGS sequence"/>
</dbReference>
<reference evidence="5 6" key="1">
    <citation type="submission" date="2021-02" db="EMBL/GenBank/DDBJ databases">
        <title>Variation within the Batrachochytrium salamandrivorans European outbreak.</title>
        <authorList>
            <person name="Kelly M."/>
            <person name="Pasmans F."/>
            <person name="Shea T.P."/>
            <person name="Munoz J.F."/>
            <person name="Carranza S."/>
            <person name="Cuomo C.A."/>
            <person name="Martel A."/>
        </authorList>
    </citation>
    <scope>NUCLEOTIDE SEQUENCE [LARGE SCALE GENOMIC DNA]</scope>
    <source>
        <strain evidence="5 6">AMFP18/2</strain>
    </source>
</reference>
<evidence type="ECO:0000256" key="3">
    <source>
        <dbReference type="SAM" id="MobiDB-lite"/>
    </source>
</evidence>
<keyword evidence="2" id="KW-0539">Nucleus</keyword>
<dbReference type="SUPFAM" id="SSF57701">
    <property type="entry name" value="Zn2/Cys6 DNA-binding domain"/>
    <property type="match status" value="1"/>
</dbReference>
<keyword evidence="6" id="KW-1185">Reference proteome</keyword>
<evidence type="ECO:0000256" key="1">
    <source>
        <dbReference type="ARBA" id="ARBA00022723"/>
    </source>
</evidence>
<gene>
    <name evidence="5" type="ORF">BASA50_003651</name>
</gene>
<feature type="domain" description="Zn(2)-C6 fungal-type" evidence="4">
    <location>
        <begin position="284"/>
        <end position="313"/>
    </location>
</feature>
<feature type="compositionally biased region" description="Low complexity" evidence="3">
    <location>
        <begin position="831"/>
        <end position="849"/>
    </location>
</feature>
<dbReference type="InterPro" id="IPR036864">
    <property type="entry name" value="Zn2-C6_fun-type_DNA-bd_sf"/>
</dbReference>
<dbReference type="PANTHER" id="PTHR47659">
    <property type="entry name" value="ZN(II)2CYS6 TRANSCRIPTION FACTOR (EUROFUNG)-RELATED"/>
    <property type="match status" value="1"/>
</dbReference>
<organism evidence="5 6">
    <name type="scientific">Batrachochytrium salamandrivorans</name>
    <dbReference type="NCBI Taxonomy" id="1357716"/>
    <lineage>
        <taxon>Eukaryota</taxon>
        <taxon>Fungi</taxon>
        <taxon>Fungi incertae sedis</taxon>
        <taxon>Chytridiomycota</taxon>
        <taxon>Chytridiomycota incertae sedis</taxon>
        <taxon>Chytridiomycetes</taxon>
        <taxon>Rhizophydiales</taxon>
        <taxon>Rhizophydiales incertae sedis</taxon>
        <taxon>Batrachochytrium</taxon>
    </lineage>
</organism>
<dbReference type="InterPro" id="IPR050335">
    <property type="entry name" value="ERT1_acuK_gluconeogen_tf"/>
</dbReference>